<organism evidence="2 3">
    <name type="scientific">Streblomastix strix</name>
    <dbReference type="NCBI Taxonomy" id="222440"/>
    <lineage>
        <taxon>Eukaryota</taxon>
        <taxon>Metamonada</taxon>
        <taxon>Preaxostyla</taxon>
        <taxon>Oxymonadida</taxon>
        <taxon>Streblomastigidae</taxon>
        <taxon>Streblomastix</taxon>
    </lineage>
</organism>
<feature type="compositionally biased region" description="Polar residues" evidence="1">
    <location>
        <begin position="1"/>
        <end position="24"/>
    </location>
</feature>
<feature type="compositionally biased region" description="Low complexity" evidence="1">
    <location>
        <begin position="97"/>
        <end position="107"/>
    </location>
</feature>
<protein>
    <submittedName>
        <fullName evidence="2">Uncharacterized protein</fullName>
    </submittedName>
</protein>
<proteinExistence type="predicted"/>
<reference evidence="2 3" key="1">
    <citation type="submission" date="2019-03" db="EMBL/GenBank/DDBJ databases">
        <title>Single cell metagenomics reveals metabolic interactions within the superorganism composed of flagellate Streblomastix strix and complex community of Bacteroidetes bacteria on its surface.</title>
        <authorList>
            <person name="Treitli S.C."/>
            <person name="Kolisko M."/>
            <person name="Husnik F."/>
            <person name="Keeling P."/>
            <person name="Hampl V."/>
        </authorList>
    </citation>
    <scope>NUCLEOTIDE SEQUENCE [LARGE SCALE GENOMIC DNA]</scope>
    <source>
        <strain evidence="2">ST1C</strain>
    </source>
</reference>
<feature type="non-terminal residue" evidence="2">
    <location>
        <position position="277"/>
    </location>
</feature>
<feature type="region of interest" description="Disordered" evidence="1">
    <location>
        <begin position="138"/>
        <end position="182"/>
    </location>
</feature>
<feature type="region of interest" description="Disordered" evidence="1">
    <location>
        <begin position="63"/>
        <end position="107"/>
    </location>
</feature>
<gene>
    <name evidence="2" type="ORF">EZS28_040270</name>
</gene>
<accession>A0A5J4U1R8</accession>
<feature type="region of interest" description="Disordered" evidence="1">
    <location>
        <begin position="1"/>
        <end position="43"/>
    </location>
</feature>
<sequence>MKDIKNQVQIQSPTTFSLQSSTDQSNYTISSRSNSISSNSGNDESILSVDQIQQQIQLQTHKLRNSNMKLHSNSTRPSPRTSKQSPREVQSAYSYDSTQSSLTTTSSQGLQNQNIFNHQTPNGHLEPQEMKTDPKYLISPQQSTTSSNDSYSNSPSFSPMSPRMIEGQDPVYSQTASVSSASVTSPYQNYSELVLSMPNTPAYKSNDVEQQNGNIFHLYTPPYLKRDTPYDIKDGNMNMNIGMNMNMTKLDTGLTEQMKNSLNDSESISSEIETPKV</sequence>
<evidence type="ECO:0000256" key="1">
    <source>
        <dbReference type="SAM" id="MobiDB-lite"/>
    </source>
</evidence>
<feature type="compositionally biased region" description="Low complexity" evidence="1">
    <location>
        <begin position="25"/>
        <end position="43"/>
    </location>
</feature>
<evidence type="ECO:0000313" key="3">
    <source>
        <dbReference type="Proteomes" id="UP000324800"/>
    </source>
</evidence>
<feature type="compositionally biased region" description="Low complexity" evidence="1">
    <location>
        <begin position="143"/>
        <end position="162"/>
    </location>
</feature>
<feature type="region of interest" description="Disordered" evidence="1">
    <location>
        <begin position="258"/>
        <end position="277"/>
    </location>
</feature>
<dbReference type="EMBL" id="SNRW01021945">
    <property type="protein sequence ID" value="KAA6364203.1"/>
    <property type="molecule type" value="Genomic_DNA"/>
</dbReference>
<feature type="compositionally biased region" description="Low complexity" evidence="1">
    <location>
        <begin position="172"/>
        <end position="182"/>
    </location>
</feature>
<comment type="caution">
    <text evidence="2">The sequence shown here is derived from an EMBL/GenBank/DDBJ whole genome shotgun (WGS) entry which is preliminary data.</text>
</comment>
<evidence type="ECO:0000313" key="2">
    <source>
        <dbReference type="EMBL" id="KAA6364203.1"/>
    </source>
</evidence>
<feature type="compositionally biased region" description="Polar residues" evidence="1">
    <location>
        <begin position="65"/>
        <end position="96"/>
    </location>
</feature>
<dbReference type="Proteomes" id="UP000324800">
    <property type="component" value="Unassembled WGS sequence"/>
</dbReference>
<name>A0A5J4U1R8_9EUKA</name>
<dbReference type="AlphaFoldDB" id="A0A5J4U1R8"/>